<feature type="domain" description="HypF Kae1-like" evidence="2">
    <location>
        <begin position="112"/>
        <end position="206"/>
    </location>
</feature>
<dbReference type="Pfam" id="PF17788">
    <property type="entry name" value="HypF_C"/>
    <property type="match status" value="1"/>
</dbReference>
<reference evidence="4" key="1">
    <citation type="journal article" date="2021" name="PeerJ">
        <title>Extensive microbial diversity within the chicken gut microbiome revealed by metagenomics and culture.</title>
        <authorList>
            <person name="Gilroy R."/>
            <person name="Ravi A."/>
            <person name="Getino M."/>
            <person name="Pursley I."/>
            <person name="Horton D.L."/>
            <person name="Alikhan N.F."/>
            <person name="Baker D."/>
            <person name="Gharbi K."/>
            <person name="Hall N."/>
            <person name="Watson M."/>
            <person name="Adriaenssens E.M."/>
            <person name="Foster-Nyarko E."/>
            <person name="Jarju S."/>
            <person name="Secka A."/>
            <person name="Antonio M."/>
            <person name="Oren A."/>
            <person name="Chaudhuri R.R."/>
            <person name="La Ragione R."/>
            <person name="Hildebrand F."/>
            <person name="Pallen M.J."/>
        </authorList>
    </citation>
    <scope>NUCLEOTIDE SEQUENCE</scope>
    <source>
        <strain evidence="4">ChiSxjej5B17-1746</strain>
    </source>
</reference>
<evidence type="ECO:0000313" key="5">
    <source>
        <dbReference type="Proteomes" id="UP000824264"/>
    </source>
</evidence>
<evidence type="ECO:0000313" key="4">
    <source>
        <dbReference type="EMBL" id="HIW79305.1"/>
    </source>
</evidence>
<dbReference type="GO" id="GO:0051604">
    <property type="term" value="P:protein maturation"/>
    <property type="evidence" value="ECO:0007669"/>
    <property type="project" value="TreeGrafter"/>
</dbReference>
<evidence type="ECO:0000259" key="3">
    <source>
        <dbReference type="Pfam" id="PF22521"/>
    </source>
</evidence>
<evidence type="ECO:0000256" key="1">
    <source>
        <dbReference type="ARBA" id="ARBA00008097"/>
    </source>
</evidence>
<dbReference type="PANTHER" id="PTHR42959">
    <property type="entry name" value="CARBAMOYLTRANSFERASE"/>
    <property type="match status" value="1"/>
</dbReference>
<dbReference type="InterPro" id="IPR051060">
    <property type="entry name" value="Carbamoyltrans_HypF-like"/>
</dbReference>
<dbReference type="SUPFAM" id="SSF53067">
    <property type="entry name" value="Actin-like ATPase domain"/>
    <property type="match status" value="1"/>
</dbReference>
<dbReference type="InterPro" id="IPR041440">
    <property type="entry name" value="HypF_C"/>
</dbReference>
<dbReference type="Gene3D" id="3.30.420.40">
    <property type="match status" value="1"/>
</dbReference>
<dbReference type="InterPro" id="IPR043129">
    <property type="entry name" value="ATPase_NBD"/>
</dbReference>
<gene>
    <name evidence="4" type="ORF">H9874_09205</name>
</gene>
<evidence type="ECO:0000259" key="2">
    <source>
        <dbReference type="Pfam" id="PF17788"/>
    </source>
</evidence>
<feature type="domain" description="Carbamoyltransferase Kae1-like" evidence="3">
    <location>
        <begin position="215"/>
        <end position="470"/>
    </location>
</feature>
<comment type="similarity">
    <text evidence="1">Belongs to the carbamoyltransferase HypF family.</text>
</comment>
<dbReference type="EMBL" id="DXGI01000348">
    <property type="protein sequence ID" value="HIW79305.1"/>
    <property type="molecule type" value="Genomic_DNA"/>
</dbReference>
<name>A0A9D1UAJ0_9BACT</name>
<feature type="non-terminal residue" evidence="4">
    <location>
        <position position="1"/>
    </location>
</feature>
<organism evidence="4 5">
    <name type="scientific">Candidatus Bilophila faecipullorum</name>
    <dbReference type="NCBI Taxonomy" id="2838482"/>
    <lineage>
        <taxon>Bacteria</taxon>
        <taxon>Pseudomonadati</taxon>
        <taxon>Thermodesulfobacteriota</taxon>
        <taxon>Desulfovibrionia</taxon>
        <taxon>Desulfovibrionales</taxon>
        <taxon>Desulfovibrionaceae</taxon>
        <taxon>Bilophila</taxon>
    </lineage>
</organism>
<accession>A0A9D1UAJ0</accession>
<dbReference type="Proteomes" id="UP000824264">
    <property type="component" value="Unassembled WGS sequence"/>
</dbReference>
<dbReference type="InterPro" id="IPR055128">
    <property type="entry name" value="HypF_C_2"/>
</dbReference>
<sequence>LAEDETVPFAGLVEERPSTSLQSPTKGLLPFSTESYAQIYPHAGTAAVPVAETDCPVSPCPLEGEESGAAGRASRAVSLTQKPASGLPPFHFFRRARGFVPRPLELPRDPGRCVLATGAELKNTLCLTRGKDAFVSQHVGDLKNLETFGFFRAMAEHLSGLLEVRPETVVCDLHPDYLSTAYAQETGLPLFRLQHHFAHLYGVLAENGESGPALGLALDGTGYGTDGTIWGGELLYVDPARATPENYGQRLGRLSPFPLPGGEAAIREPWRIASGFLSFPEAEPCRERFAESLGPLLGVEGKRPVHDAILEMARRRAAPLTSSCGRLFDAVAALLGLCPVITYEGQAAIRLEHVQDRSVTESLPFPLLEREGLLELDTVTFFLHLLKRRQAGVPVPALARQFHQSLAEGLAELALAASRRCGVRTVALSGGVLHNRTLASLLPAALVRRGLMPLTHRALPPGDGGLSFGQAAWAACVLR</sequence>
<dbReference type="Gene3D" id="3.30.420.360">
    <property type="match status" value="1"/>
</dbReference>
<comment type="caution">
    <text evidence="4">The sequence shown here is derived from an EMBL/GenBank/DDBJ whole genome shotgun (WGS) entry which is preliminary data.</text>
</comment>
<dbReference type="AlphaFoldDB" id="A0A9D1UAJ0"/>
<protein>
    <submittedName>
        <fullName evidence="4">Hydrogenase maturation protein HypF</fullName>
    </submittedName>
</protein>
<dbReference type="GO" id="GO:0008270">
    <property type="term" value="F:zinc ion binding"/>
    <property type="evidence" value="ECO:0007669"/>
    <property type="project" value="TreeGrafter"/>
</dbReference>
<dbReference type="GO" id="GO:0016743">
    <property type="term" value="F:carboxyl- or carbamoyltransferase activity"/>
    <property type="evidence" value="ECO:0007669"/>
    <property type="project" value="TreeGrafter"/>
</dbReference>
<proteinExistence type="inferred from homology"/>
<reference evidence="4" key="2">
    <citation type="submission" date="2021-04" db="EMBL/GenBank/DDBJ databases">
        <authorList>
            <person name="Gilroy R."/>
        </authorList>
    </citation>
    <scope>NUCLEOTIDE SEQUENCE</scope>
    <source>
        <strain evidence="4">ChiSxjej5B17-1746</strain>
    </source>
</reference>
<dbReference type="PANTHER" id="PTHR42959:SF1">
    <property type="entry name" value="CARBAMOYLTRANSFERASE HYPF"/>
    <property type="match status" value="1"/>
</dbReference>
<dbReference type="Pfam" id="PF22521">
    <property type="entry name" value="HypF_C_2"/>
    <property type="match status" value="1"/>
</dbReference>